<dbReference type="AlphaFoldDB" id="A0A317XF94"/>
<keyword evidence="2" id="KW-0812">Transmembrane</keyword>
<feature type="compositionally biased region" description="Acidic residues" evidence="1">
    <location>
        <begin position="204"/>
        <end position="217"/>
    </location>
</feature>
<keyword evidence="5" id="KW-1185">Reference proteome</keyword>
<evidence type="ECO:0000256" key="1">
    <source>
        <dbReference type="SAM" id="MobiDB-lite"/>
    </source>
</evidence>
<dbReference type="Proteomes" id="UP000246740">
    <property type="component" value="Unassembled WGS sequence"/>
</dbReference>
<reference evidence="4 5" key="1">
    <citation type="journal article" date="2018" name="Mol. Biol. Evol.">
        <title>Broad Genomic Sampling Reveals a Smut Pathogenic Ancestry of the Fungal Clade Ustilaginomycotina.</title>
        <authorList>
            <person name="Kijpornyongpan T."/>
            <person name="Mondo S.J."/>
            <person name="Barry K."/>
            <person name="Sandor L."/>
            <person name="Lee J."/>
            <person name="Lipzen A."/>
            <person name="Pangilinan J."/>
            <person name="LaButti K."/>
            <person name="Hainaut M."/>
            <person name="Henrissat B."/>
            <person name="Grigoriev I.V."/>
            <person name="Spatafora J.W."/>
            <person name="Aime M.C."/>
        </authorList>
    </citation>
    <scope>NUCLEOTIDE SEQUENCE [LARGE SCALE GENOMIC DNA]</scope>
    <source>
        <strain evidence="4 5">MCA 3645</strain>
    </source>
</reference>
<dbReference type="PANTHER" id="PTHR33741:SF5">
    <property type="entry name" value="TRANSMEMBRANE PROTEIN DDB_G0269096-RELATED"/>
    <property type="match status" value="1"/>
</dbReference>
<feature type="domain" description="HPP transmembrane region" evidence="3">
    <location>
        <begin position="304"/>
        <end position="467"/>
    </location>
</feature>
<dbReference type="Pfam" id="PF04982">
    <property type="entry name" value="TM_HPP"/>
    <property type="match status" value="1"/>
</dbReference>
<dbReference type="STRING" id="1882483.A0A317XF94"/>
<feature type="non-terminal residue" evidence="4">
    <location>
        <position position="646"/>
    </location>
</feature>
<dbReference type="InterPro" id="IPR058581">
    <property type="entry name" value="TM_HPP"/>
</dbReference>
<feature type="transmembrane region" description="Helical" evidence="2">
    <location>
        <begin position="396"/>
        <end position="416"/>
    </location>
</feature>
<feature type="region of interest" description="Disordered" evidence="1">
    <location>
        <begin position="1"/>
        <end position="218"/>
    </location>
</feature>
<feature type="compositionally biased region" description="Basic residues" evidence="1">
    <location>
        <begin position="499"/>
        <end position="508"/>
    </location>
</feature>
<keyword evidence="2" id="KW-1133">Transmembrane helix</keyword>
<gene>
    <name evidence="4" type="ORF">BCV70DRAFT_203183</name>
</gene>
<organism evidence="4 5">
    <name type="scientific">Testicularia cyperi</name>
    <dbReference type="NCBI Taxonomy" id="1882483"/>
    <lineage>
        <taxon>Eukaryota</taxon>
        <taxon>Fungi</taxon>
        <taxon>Dikarya</taxon>
        <taxon>Basidiomycota</taxon>
        <taxon>Ustilaginomycotina</taxon>
        <taxon>Ustilaginomycetes</taxon>
        <taxon>Ustilaginales</taxon>
        <taxon>Anthracoideaceae</taxon>
        <taxon>Testicularia</taxon>
    </lineage>
</organism>
<feature type="region of interest" description="Disordered" evidence="1">
    <location>
        <begin position="493"/>
        <end position="574"/>
    </location>
</feature>
<dbReference type="InterPro" id="IPR007065">
    <property type="entry name" value="HPP"/>
</dbReference>
<feature type="compositionally biased region" description="Low complexity" evidence="1">
    <location>
        <begin position="142"/>
        <end position="152"/>
    </location>
</feature>
<feature type="transmembrane region" description="Helical" evidence="2">
    <location>
        <begin position="304"/>
        <end position="323"/>
    </location>
</feature>
<sequence length="646" mass="68277">MSSLESSGETAEQLAPRSAPTTIPEEPTPTSTNFGGKSQAEPSPDVVDEATVPRPTQSQPAGRFIEIISTDGSRNSADSEQDASPSNAAGAKAGASTSANVGVPKTEMVAAKSASSSTSRLFSRNSKRKRTDNGVNTSQRGPTPISTSTSTSHALGSKQTLVSGSRTDGISPTSDGKSGKPSDAEKGIYHASSEDRPSAAPKDQDDDSTQNGEEEEEEHKFLAAIYPLSHFIGFRPISHPHTPVERRPNRWSPNYNRFHHVVGSILSFGLPVSGETGEVARYRDPHTGEVQLVHMYRDQVGAKIVNSLHSLIAAWVLIALLTLSSRSAFFRAHNSPLLIGAFATEAVVTFFAFRTPLAQPKNILIGNTVAAVVGVALSIAFSYTDYTVGGIYGDNWAAAATTVSVAVFAMQIIGCIHPPGAAIAVLANTNPSEARMGWWIVPITVFSSLIIIGWALIINNLGGRRYPENWFYMHAFADPPIIGPEKLPFSNSPFEFPRSHRRDPKRRPERGFYRVPQSGARTTPQVAGLQRPAPAVRKGSANPNMANEKTPFAAAAPSRHADQQNASNAGTADASYPADVPGFGFGVGAVAVPPPVPEDGRTTRASEVTKVGETEARRPSLPTASTQPADNTTHPAAAAAAAAAAA</sequence>
<feature type="compositionally biased region" description="Low complexity" evidence="1">
    <location>
        <begin position="636"/>
        <end position="646"/>
    </location>
</feature>
<feature type="compositionally biased region" description="Low complexity" evidence="1">
    <location>
        <begin position="113"/>
        <end position="124"/>
    </location>
</feature>
<feature type="compositionally biased region" description="Low complexity" evidence="1">
    <location>
        <begin position="83"/>
        <end position="100"/>
    </location>
</feature>
<feature type="transmembrane region" description="Helical" evidence="2">
    <location>
        <begin position="437"/>
        <end position="457"/>
    </location>
</feature>
<feature type="compositionally biased region" description="Polar residues" evidence="1">
    <location>
        <begin position="153"/>
        <end position="176"/>
    </location>
</feature>
<name>A0A317XF94_9BASI</name>
<feature type="compositionally biased region" description="Polar residues" evidence="1">
    <location>
        <begin position="1"/>
        <end position="10"/>
    </location>
</feature>
<feature type="compositionally biased region" description="Low complexity" evidence="1">
    <location>
        <begin position="20"/>
        <end position="30"/>
    </location>
</feature>
<accession>A0A317XF94</accession>
<dbReference type="InParanoid" id="A0A317XF94"/>
<feature type="compositionally biased region" description="Polar residues" evidence="1">
    <location>
        <begin position="622"/>
        <end position="634"/>
    </location>
</feature>
<evidence type="ECO:0000256" key="2">
    <source>
        <dbReference type="SAM" id="Phobius"/>
    </source>
</evidence>
<evidence type="ECO:0000313" key="5">
    <source>
        <dbReference type="Proteomes" id="UP000246740"/>
    </source>
</evidence>
<dbReference type="EMBL" id="KZ819222">
    <property type="protein sequence ID" value="PWY97073.1"/>
    <property type="molecule type" value="Genomic_DNA"/>
</dbReference>
<feature type="compositionally biased region" description="Basic and acidic residues" evidence="1">
    <location>
        <begin position="177"/>
        <end position="197"/>
    </location>
</feature>
<feature type="region of interest" description="Disordered" evidence="1">
    <location>
        <begin position="594"/>
        <end position="646"/>
    </location>
</feature>
<proteinExistence type="predicted"/>
<feature type="transmembrane region" description="Helical" evidence="2">
    <location>
        <begin position="335"/>
        <end position="353"/>
    </location>
</feature>
<dbReference type="PANTHER" id="PTHR33741">
    <property type="entry name" value="TRANSMEMBRANE PROTEIN DDB_G0269096-RELATED"/>
    <property type="match status" value="1"/>
</dbReference>
<keyword evidence="2" id="KW-0472">Membrane</keyword>
<evidence type="ECO:0000259" key="3">
    <source>
        <dbReference type="Pfam" id="PF04982"/>
    </source>
</evidence>
<dbReference type="OrthoDB" id="2016548at2759"/>
<evidence type="ECO:0000313" key="4">
    <source>
        <dbReference type="EMBL" id="PWY97073.1"/>
    </source>
</evidence>
<protein>
    <submittedName>
        <fullName evidence="4">HPP-domain-containing protein</fullName>
    </submittedName>
</protein>
<feature type="transmembrane region" description="Helical" evidence="2">
    <location>
        <begin position="365"/>
        <end position="384"/>
    </location>
</feature>